<keyword evidence="1" id="KW-1133">Transmembrane helix</keyword>
<evidence type="ECO:0000313" key="3">
    <source>
        <dbReference type="Proteomes" id="UP000694408"/>
    </source>
</evidence>
<evidence type="ECO:0000256" key="1">
    <source>
        <dbReference type="SAM" id="Phobius"/>
    </source>
</evidence>
<reference evidence="2" key="1">
    <citation type="submission" date="2025-08" db="UniProtKB">
        <authorList>
            <consortium name="Ensembl"/>
        </authorList>
    </citation>
    <scope>IDENTIFICATION</scope>
</reference>
<feature type="transmembrane region" description="Helical" evidence="1">
    <location>
        <begin position="48"/>
        <end position="72"/>
    </location>
</feature>
<evidence type="ECO:0000313" key="2">
    <source>
        <dbReference type="Ensembl" id="ENSJHYP00000014286.1"/>
    </source>
</evidence>
<keyword evidence="1" id="KW-0812">Transmembrane</keyword>
<proteinExistence type="predicted"/>
<dbReference type="Ensembl" id="ENSJHYT00000017282.1">
    <property type="protein sequence ID" value="ENSJHYP00000014286.1"/>
    <property type="gene ID" value="ENSJHYG00000011066.1"/>
</dbReference>
<keyword evidence="3" id="KW-1185">Reference proteome</keyword>
<name>A0A8C5NPK2_JUNHY</name>
<keyword evidence="1" id="KW-0472">Membrane</keyword>
<dbReference type="AlphaFoldDB" id="A0A8C5NPK2"/>
<protein>
    <submittedName>
        <fullName evidence="2">Uncharacterized protein</fullName>
    </submittedName>
</protein>
<accession>A0A8C5NPK2</accession>
<organism evidence="2 3">
    <name type="scientific">Junco hyemalis</name>
    <name type="common">Dark-eyed junco</name>
    <dbReference type="NCBI Taxonomy" id="40217"/>
    <lineage>
        <taxon>Eukaryota</taxon>
        <taxon>Metazoa</taxon>
        <taxon>Chordata</taxon>
        <taxon>Craniata</taxon>
        <taxon>Vertebrata</taxon>
        <taxon>Euteleostomi</taxon>
        <taxon>Archelosauria</taxon>
        <taxon>Archosauria</taxon>
        <taxon>Dinosauria</taxon>
        <taxon>Saurischia</taxon>
        <taxon>Theropoda</taxon>
        <taxon>Coelurosauria</taxon>
        <taxon>Aves</taxon>
        <taxon>Neognathae</taxon>
        <taxon>Neoaves</taxon>
        <taxon>Telluraves</taxon>
        <taxon>Australaves</taxon>
        <taxon>Passeriformes</taxon>
        <taxon>Passerellidae</taxon>
        <taxon>Junco</taxon>
    </lineage>
</organism>
<sequence length="141" mass="16293">MQKQTQSSIKKLQILKRKKLSTSDLGKSVGGRKGKVKRYFPLAQLPEMMWLLFEAVIQYVLVTLLLQIRIVLSVSLLRRVIALHLEAQEEKSCLNKPPHLRQKKMSLKGQRAIKCIGNLFSVTPQFIHLSCRGDYLVWVFF</sequence>
<reference evidence="2" key="2">
    <citation type="submission" date="2025-09" db="UniProtKB">
        <authorList>
            <consortium name="Ensembl"/>
        </authorList>
    </citation>
    <scope>IDENTIFICATION</scope>
</reference>
<dbReference type="Proteomes" id="UP000694408">
    <property type="component" value="Unplaced"/>
</dbReference>